<dbReference type="InterPro" id="IPR000477">
    <property type="entry name" value="RT_dom"/>
</dbReference>
<dbReference type="SUPFAM" id="SSF56672">
    <property type="entry name" value="DNA/RNA polymerases"/>
    <property type="match status" value="1"/>
</dbReference>
<organism evidence="2">
    <name type="scientific">Fagus sylvatica</name>
    <name type="common">Beechnut</name>
    <dbReference type="NCBI Taxonomy" id="28930"/>
    <lineage>
        <taxon>Eukaryota</taxon>
        <taxon>Viridiplantae</taxon>
        <taxon>Streptophyta</taxon>
        <taxon>Embryophyta</taxon>
        <taxon>Tracheophyta</taxon>
        <taxon>Spermatophyta</taxon>
        <taxon>Magnoliopsida</taxon>
        <taxon>eudicotyledons</taxon>
        <taxon>Gunneridae</taxon>
        <taxon>Pentapetalae</taxon>
        <taxon>rosids</taxon>
        <taxon>fabids</taxon>
        <taxon>Fagales</taxon>
        <taxon>Fagaceae</taxon>
        <taxon>Fagus</taxon>
    </lineage>
</organism>
<dbReference type="Pfam" id="PF00078">
    <property type="entry name" value="RVT_1"/>
    <property type="match status" value="1"/>
</dbReference>
<dbReference type="PROSITE" id="PS50878">
    <property type="entry name" value="RT_POL"/>
    <property type="match status" value="1"/>
</dbReference>
<proteinExistence type="predicted"/>
<dbReference type="EMBL" id="OIVN01001933">
    <property type="protein sequence ID" value="SPC99080.1"/>
    <property type="molecule type" value="Genomic_DNA"/>
</dbReference>
<dbReference type="PANTHER" id="PTHR33116">
    <property type="entry name" value="REVERSE TRANSCRIPTASE ZINC-BINDING DOMAIN-CONTAINING PROTEIN-RELATED-RELATED"/>
    <property type="match status" value="1"/>
</dbReference>
<name>A0A2N9GI39_FAGSY</name>
<dbReference type="PANTHER" id="PTHR33116:SF78">
    <property type="entry name" value="OS12G0587133 PROTEIN"/>
    <property type="match status" value="1"/>
</dbReference>
<sequence length="490" mass="55401">MRRVDGFPMAFFHACWSILRADLQVVFSEFHGFGSFQRSLNATFLTLIPKKANAIKIRDFRPINLWTRWIAYCISTIRFSVLINGGPEGFFGSSRGIRQGDSLSPLLFVIVMEALTRMMSKAVEGGLLSGFQVGSMDSHLVRVSHLLFTNDTLIFSDAKPDHIFNLRLLFTWFEAVSGLKINLNKSEMVPVGKVPNLEDLAGANFKSKSISDPILEKMGHKLSGWQRMYLSKGGKVTLIKSTLSSLPTYFMSLFLNPASVALRIDKIQRDFLWGGMGEGKKFHLVNWSHECQPLKMGGFGVQNLPLLVDGLLERLMGLMGVAFGSTYEKAGEVLLAIHILKWGMVLRPSFRMMCGVGLCSLRNAFPDLYRIAKHKDVDWELESVNSFLEVLYSSSAKGHGEDRMCWRRGSKDGFRGDGCRSTRIRKVWDMVPLSIFWCLWWERNARRFEGMERNVLELKGLVLRTLMEWTKASGALVFSSVLDFLESCNA</sequence>
<accession>A0A2N9GI39</accession>
<gene>
    <name evidence="2" type="ORF">FSB_LOCUS26962</name>
</gene>
<evidence type="ECO:0000313" key="2">
    <source>
        <dbReference type="EMBL" id="SPC99080.1"/>
    </source>
</evidence>
<feature type="domain" description="Reverse transcriptase" evidence="1">
    <location>
        <begin position="1"/>
        <end position="222"/>
    </location>
</feature>
<evidence type="ECO:0000259" key="1">
    <source>
        <dbReference type="PROSITE" id="PS50878"/>
    </source>
</evidence>
<protein>
    <recommendedName>
        <fullName evidence="1">Reverse transcriptase domain-containing protein</fullName>
    </recommendedName>
</protein>
<dbReference type="InterPro" id="IPR043502">
    <property type="entry name" value="DNA/RNA_pol_sf"/>
</dbReference>
<dbReference type="AlphaFoldDB" id="A0A2N9GI39"/>
<reference evidence="2" key="1">
    <citation type="submission" date="2018-02" db="EMBL/GenBank/DDBJ databases">
        <authorList>
            <person name="Cohen D.B."/>
            <person name="Kent A.D."/>
        </authorList>
    </citation>
    <scope>NUCLEOTIDE SEQUENCE</scope>
</reference>